<organism evidence="1 2">
    <name type="scientific">Brachionus plicatilis</name>
    <name type="common">Marine rotifer</name>
    <name type="synonym">Brachionus muelleri</name>
    <dbReference type="NCBI Taxonomy" id="10195"/>
    <lineage>
        <taxon>Eukaryota</taxon>
        <taxon>Metazoa</taxon>
        <taxon>Spiralia</taxon>
        <taxon>Gnathifera</taxon>
        <taxon>Rotifera</taxon>
        <taxon>Eurotatoria</taxon>
        <taxon>Monogononta</taxon>
        <taxon>Pseudotrocha</taxon>
        <taxon>Ploima</taxon>
        <taxon>Brachionidae</taxon>
        <taxon>Brachionus</taxon>
    </lineage>
</organism>
<accession>A0A3M7QC87</accession>
<dbReference type="EMBL" id="REGN01006614">
    <property type="protein sequence ID" value="RNA08832.1"/>
    <property type="molecule type" value="Genomic_DNA"/>
</dbReference>
<proteinExistence type="predicted"/>
<name>A0A3M7QC87_BRAPC</name>
<gene>
    <name evidence="1" type="ORF">BpHYR1_053916</name>
</gene>
<sequence>MIEIKYFFNFIEKHYRKLDRSDFIIDISKKLEGKIWLRYEQKTKYKNIVLIQNVQYTDIQDELIITFFYGFLMIFDEQSNI</sequence>
<dbReference type="Proteomes" id="UP000276133">
    <property type="component" value="Unassembled WGS sequence"/>
</dbReference>
<evidence type="ECO:0000313" key="2">
    <source>
        <dbReference type="Proteomes" id="UP000276133"/>
    </source>
</evidence>
<evidence type="ECO:0000313" key="1">
    <source>
        <dbReference type="EMBL" id="RNA08832.1"/>
    </source>
</evidence>
<reference evidence="1 2" key="1">
    <citation type="journal article" date="2018" name="Sci. Rep.">
        <title>Genomic signatures of local adaptation to the degree of environmental predictability in rotifers.</title>
        <authorList>
            <person name="Franch-Gras L."/>
            <person name="Hahn C."/>
            <person name="Garcia-Roger E.M."/>
            <person name="Carmona M.J."/>
            <person name="Serra M."/>
            <person name="Gomez A."/>
        </authorList>
    </citation>
    <scope>NUCLEOTIDE SEQUENCE [LARGE SCALE GENOMIC DNA]</scope>
    <source>
        <strain evidence="1">HYR1</strain>
    </source>
</reference>
<comment type="caution">
    <text evidence="1">The sequence shown here is derived from an EMBL/GenBank/DDBJ whole genome shotgun (WGS) entry which is preliminary data.</text>
</comment>
<protein>
    <submittedName>
        <fullName evidence="1">Uncharacterized protein</fullName>
    </submittedName>
</protein>
<dbReference type="AlphaFoldDB" id="A0A3M7QC87"/>
<keyword evidence="2" id="KW-1185">Reference proteome</keyword>